<dbReference type="Proteomes" id="UP001062846">
    <property type="component" value="Chromosome 4"/>
</dbReference>
<sequence length="120" mass="13780">MFFDANSVESYGEDISTTVCEVETNKISNGEDEFDIEAMALVMKNFKRSFKKKPDLGLATNLKQCEKEKIDALEELDVLKREHMNLENDMHNLFETNKLLESKVANLQVELDKANATFKK</sequence>
<organism evidence="1 2">
    <name type="scientific">Rhododendron molle</name>
    <name type="common">Chinese azalea</name>
    <name type="synonym">Azalea mollis</name>
    <dbReference type="NCBI Taxonomy" id="49168"/>
    <lineage>
        <taxon>Eukaryota</taxon>
        <taxon>Viridiplantae</taxon>
        <taxon>Streptophyta</taxon>
        <taxon>Embryophyta</taxon>
        <taxon>Tracheophyta</taxon>
        <taxon>Spermatophyta</taxon>
        <taxon>Magnoliopsida</taxon>
        <taxon>eudicotyledons</taxon>
        <taxon>Gunneridae</taxon>
        <taxon>Pentapetalae</taxon>
        <taxon>asterids</taxon>
        <taxon>Ericales</taxon>
        <taxon>Ericaceae</taxon>
        <taxon>Ericoideae</taxon>
        <taxon>Rhodoreae</taxon>
        <taxon>Rhododendron</taxon>
    </lineage>
</organism>
<evidence type="ECO:0000313" key="2">
    <source>
        <dbReference type="Proteomes" id="UP001062846"/>
    </source>
</evidence>
<name>A0ACC0P485_RHOML</name>
<comment type="caution">
    <text evidence="1">The sequence shown here is derived from an EMBL/GenBank/DDBJ whole genome shotgun (WGS) entry which is preliminary data.</text>
</comment>
<proteinExistence type="predicted"/>
<dbReference type="EMBL" id="CM046391">
    <property type="protein sequence ID" value="KAI8559986.1"/>
    <property type="molecule type" value="Genomic_DNA"/>
</dbReference>
<protein>
    <submittedName>
        <fullName evidence="1">Uncharacterized protein</fullName>
    </submittedName>
</protein>
<gene>
    <name evidence="1" type="ORF">RHMOL_Rhmol04G0219700</name>
</gene>
<accession>A0ACC0P485</accession>
<keyword evidence="2" id="KW-1185">Reference proteome</keyword>
<reference evidence="1" key="1">
    <citation type="submission" date="2022-02" db="EMBL/GenBank/DDBJ databases">
        <title>Plant Genome Project.</title>
        <authorList>
            <person name="Zhang R.-G."/>
        </authorList>
    </citation>
    <scope>NUCLEOTIDE SEQUENCE</scope>
    <source>
        <strain evidence="1">AT1</strain>
    </source>
</reference>
<evidence type="ECO:0000313" key="1">
    <source>
        <dbReference type="EMBL" id="KAI8559986.1"/>
    </source>
</evidence>